<evidence type="ECO:0000313" key="1">
    <source>
        <dbReference type="EMBL" id="MBX55563.1"/>
    </source>
</evidence>
<name>A0A2P2PLF8_RHIMU</name>
<protein>
    <submittedName>
        <fullName evidence="1">Uncharacterized protein</fullName>
    </submittedName>
</protein>
<reference evidence="1" key="1">
    <citation type="submission" date="2018-02" db="EMBL/GenBank/DDBJ databases">
        <title>Rhizophora mucronata_Transcriptome.</title>
        <authorList>
            <person name="Meera S.P."/>
            <person name="Sreeshan A."/>
            <person name="Augustine A."/>
        </authorList>
    </citation>
    <scope>NUCLEOTIDE SEQUENCE</scope>
    <source>
        <tissue evidence="1">Leaf</tissue>
    </source>
</reference>
<dbReference type="AlphaFoldDB" id="A0A2P2PLF8"/>
<proteinExistence type="predicted"/>
<organism evidence="1">
    <name type="scientific">Rhizophora mucronata</name>
    <name type="common">Asiatic mangrove</name>
    <dbReference type="NCBI Taxonomy" id="61149"/>
    <lineage>
        <taxon>Eukaryota</taxon>
        <taxon>Viridiplantae</taxon>
        <taxon>Streptophyta</taxon>
        <taxon>Embryophyta</taxon>
        <taxon>Tracheophyta</taxon>
        <taxon>Spermatophyta</taxon>
        <taxon>Magnoliopsida</taxon>
        <taxon>eudicotyledons</taxon>
        <taxon>Gunneridae</taxon>
        <taxon>Pentapetalae</taxon>
        <taxon>rosids</taxon>
        <taxon>fabids</taxon>
        <taxon>Malpighiales</taxon>
        <taxon>Rhizophoraceae</taxon>
        <taxon>Rhizophora</taxon>
    </lineage>
</organism>
<accession>A0A2P2PLF8</accession>
<dbReference type="EMBL" id="GGEC01075079">
    <property type="protein sequence ID" value="MBX55563.1"/>
    <property type="molecule type" value="Transcribed_RNA"/>
</dbReference>
<sequence>MHVIFFSLCHWEICLTFSLCEKWQQ</sequence>